<dbReference type="AlphaFoldDB" id="W9XQC0"/>
<dbReference type="Proteomes" id="UP000019478">
    <property type="component" value="Unassembled WGS sequence"/>
</dbReference>
<protein>
    <recommendedName>
        <fullName evidence="5">Transcription factor domain-containing protein</fullName>
    </recommendedName>
</protein>
<dbReference type="PANTHER" id="PTHR37534">
    <property type="entry name" value="TRANSCRIPTIONAL ACTIVATOR PROTEIN UGA3"/>
    <property type="match status" value="1"/>
</dbReference>
<name>W9XQC0_9EURO</name>
<evidence type="ECO:0000313" key="4">
    <source>
        <dbReference type="Proteomes" id="UP000019478"/>
    </source>
</evidence>
<dbReference type="STRING" id="1182542.W9XQC0"/>
<dbReference type="HOGENOM" id="CLU_023417_2_0_1"/>
<evidence type="ECO:0000256" key="1">
    <source>
        <dbReference type="ARBA" id="ARBA00004123"/>
    </source>
</evidence>
<dbReference type="RefSeq" id="XP_007736094.1">
    <property type="nucleotide sequence ID" value="XM_007737904.1"/>
</dbReference>
<dbReference type="InterPro" id="IPR021858">
    <property type="entry name" value="Fun_TF"/>
</dbReference>
<accession>W9XQC0</accession>
<gene>
    <name evidence="3" type="ORF">A1O3_07799</name>
</gene>
<comment type="caution">
    <text evidence="3">The sequence shown here is derived from an EMBL/GenBank/DDBJ whole genome shotgun (WGS) entry which is preliminary data.</text>
</comment>
<evidence type="ECO:0000313" key="3">
    <source>
        <dbReference type="EMBL" id="EXJ79520.1"/>
    </source>
</evidence>
<dbReference type="PANTHER" id="PTHR37534:SF46">
    <property type="entry name" value="ZN(II)2CYS6 TRANSCRIPTION FACTOR (EUROFUNG)"/>
    <property type="match status" value="1"/>
</dbReference>
<organism evidence="3 4">
    <name type="scientific">Capronia epimyces CBS 606.96</name>
    <dbReference type="NCBI Taxonomy" id="1182542"/>
    <lineage>
        <taxon>Eukaryota</taxon>
        <taxon>Fungi</taxon>
        <taxon>Dikarya</taxon>
        <taxon>Ascomycota</taxon>
        <taxon>Pezizomycotina</taxon>
        <taxon>Eurotiomycetes</taxon>
        <taxon>Chaetothyriomycetidae</taxon>
        <taxon>Chaetothyriales</taxon>
        <taxon>Herpotrichiellaceae</taxon>
        <taxon>Capronia</taxon>
    </lineage>
</organism>
<dbReference type="GeneID" id="19171894"/>
<reference evidence="3 4" key="1">
    <citation type="submission" date="2013-03" db="EMBL/GenBank/DDBJ databases">
        <title>The Genome Sequence of Capronia epimyces CBS 606.96.</title>
        <authorList>
            <consortium name="The Broad Institute Genomics Platform"/>
            <person name="Cuomo C."/>
            <person name="de Hoog S."/>
            <person name="Gorbushina A."/>
            <person name="Walker B."/>
            <person name="Young S.K."/>
            <person name="Zeng Q."/>
            <person name="Gargeya S."/>
            <person name="Fitzgerald M."/>
            <person name="Haas B."/>
            <person name="Abouelleil A."/>
            <person name="Allen A.W."/>
            <person name="Alvarado L."/>
            <person name="Arachchi H.M."/>
            <person name="Berlin A.M."/>
            <person name="Chapman S.B."/>
            <person name="Gainer-Dewar J."/>
            <person name="Goldberg J."/>
            <person name="Griggs A."/>
            <person name="Gujja S."/>
            <person name="Hansen M."/>
            <person name="Howarth C."/>
            <person name="Imamovic A."/>
            <person name="Ireland A."/>
            <person name="Larimer J."/>
            <person name="McCowan C."/>
            <person name="Murphy C."/>
            <person name="Pearson M."/>
            <person name="Poon T.W."/>
            <person name="Priest M."/>
            <person name="Roberts A."/>
            <person name="Saif S."/>
            <person name="Shea T."/>
            <person name="Sisk P."/>
            <person name="Sykes S."/>
            <person name="Wortman J."/>
            <person name="Nusbaum C."/>
            <person name="Birren B."/>
        </authorList>
    </citation>
    <scope>NUCLEOTIDE SEQUENCE [LARGE SCALE GENOMIC DNA]</scope>
    <source>
        <strain evidence="3 4">CBS 606.96</strain>
    </source>
</reference>
<keyword evidence="2" id="KW-0539">Nucleus</keyword>
<keyword evidence="4" id="KW-1185">Reference proteome</keyword>
<dbReference type="Pfam" id="PF11951">
    <property type="entry name" value="Fungal_trans_2"/>
    <property type="match status" value="1"/>
</dbReference>
<comment type="subcellular location">
    <subcellularLocation>
        <location evidence="1">Nucleus</location>
    </subcellularLocation>
</comment>
<dbReference type="eggNOG" id="ENOG502SMSX">
    <property type="taxonomic scope" value="Eukaryota"/>
</dbReference>
<evidence type="ECO:0000256" key="2">
    <source>
        <dbReference type="ARBA" id="ARBA00023242"/>
    </source>
</evidence>
<proteinExistence type="predicted"/>
<sequence length="346" mass="39282">MDSVLALSGVHLCHRLKDPELEAMSWKYYASVLLDLRHRLARKKEGNDTETLHLLLTALILAQVESISGNTQGAVYHHLRASRQFVLSMLVDSGTHEIRALRGFLRELYAYLVLVGTITLNAESEDRVIEFDPFMSSLKSLNDIKPCGEMFGCSHGLFELMPRVSELGKQRRLEEASGYCTSASFAFYQLLESKIRGWQVPENLEGDADWVDQLGMAATIHQHTLLIFLHTTFYGSSVESPRLRDMVDESVSVILPLWKALYATEPMSPLVTTMIWPAMIAGSCSRRPEQQGVIRSELSKSHYHMNITKRAIQLLEWLWEDQSDQAYGPFGLEVMMKKHNFNICMA</sequence>
<dbReference type="EMBL" id="AMGY01000007">
    <property type="protein sequence ID" value="EXJ79520.1"/>
    <property type="molecule type" value="Genomic_DNA"/>
</dbReference>
<dbReference type="GO" id="GO:0005634">
    <property type="term" value="C:nucleus"/>
    <property type="evidence" value="ECO:0007669"/>
    <property type="project" value="UniProtKB-SubCell"/>
</dbReference>
<dbReference type="OrthoDB" id="1919336at2759"/>
<evidence type="ECO:0008006" key="5">
    <source>
        <dbReference type="Google" id="ProtNLM"/>
    </source>
</evidence>